<accession>A0A8W8J253</accession>
<proteinExistence type="predicted"/>
<organism evidence="2 3">
    <name type="scientific">Magallana gigas</name>
    <name type="common">Pacific oyster</name>
    <name type="synonym">Crassostrea gigas</name>
    <dbReference type="NCBI Taxonomy" id="29159"/>
    <lineage>
        <taxon>Eukaryota</taxon>
        <taxon>Metazoa</taxon>
        <taxon>Spiralia</taxon>
        <taxon>Lophotrochozoa</taxon>
        <taxon>Mollusca</taxon>
        <taxon>Bivalvia</taxon>
        <taxon>Autobranchia</taxon>
        <taxon>Pteriomorphia</taxon>
        <taxon>Ostreida</taxon>
        <taxon>Ostreoidea</taxon>
        <taxon>Ostreidae</taxon>
        <taxon>Magallana</taxon>
    </lineage>
</organism>
<sequence>MSGFLLPYKLCALPDDDLLLILLGWQPNTELDAYATEIFRIKNFNLIRDTSAQYNQLMRRHHDVTNMLKRRKRHTEDSKKQCSSAIKNKTTTGEMPGPSGEVPFKRQKKEETLLESDEEPYIDDLSDTDYCESVLSGGKDGNFPASKWKYSDLKQINIFFDEKPEIYEDFMMEVKEDILKNYPHCPDFSKCVNTFTHLLKENVVFSYDLENIRELRKHMYKNKVDIEQEMIKDIQGDVQKSENAEKNFDLKDMLSRRWFPAVKKFAYQTLKLIKRSLYPIEEGAVTSRIGIDPSKQKQSEEIECAEVYEAVDEEFFQHFCSIFGQLFFLEPDAVKRKTMYFNGKTVSSTPDLAYSLHLEPFAGVTDIQDTILFVIEVKRKPVRMKTSVSVSLEEQVGPRVLGQVGLELFAETNFSVLKPNSLGIICMETKFIFVYLRMPEDHCVNVLLGAPLETKGKISYTRSFDMLNAEDRSKIAEFLYFLGCVQNCRIPNSKI</sequence>
<dbReference type="Proteomes" id="UP000005408">
    <property type="component" value="Unassembled WGS sequence"/>
</dbReference>
<evidence type="ECO:0000313" key="3">
    <source>
        <dbReference type="Proteomes" id="UP000005408"/>
    </source>
</evidence>
<feature type="compositionally biased region" description="Polar residues" evidence="1">
    <location>
        <begin position="81"/>
        <end position="93"/>
    </location>
</feature>
<feature type="region of interest" description="Disordered" evidence="1">
    <location>
        <begin position="72"/>
        <end position="103"/>
    </location>
</feature>
<reference evidence="2" key="1">
    <citation type="submission" date="2022-08" db="UniProtKB">
        <authorList>
            <consortium name="EnsemblMetazoa"/>
        </authorList>
    </citation>
    <scope>IDENTIFICATION</scope>
    <source>
        <strain evidence="2">05x7-T-G4-1.051#20</strain>
    </source>
</reference>
<evidence type="ECO:0000256" key="1">
    <source>
        <dbReference type="SAM" id="MobiDB-lite"/>
    </source>
</evidence>
<dbReference type="AlphaFoldDB" id="A0A8W8J253"/>
<keyword evidence="3" id="KW-1185">Reference proteome</keyword>
<name>A0A8W8J253_MAGGI</name>
<protein>
    <submittedName>
        <fullName evidence="2">Uncharacterized protein</fullName>
    </submittedName>
</protein>
<evidence type="ECO:0000313" key="2">
    <source>
        <dbReference type="EnsemblMetazoa" id="G16400.1:cds"/>
    </source>
</evidence>
<dbReference type="EnsemblMetazoa" id="G16400.1">
    <property type="protein sequence ID" value="G16400.1:cds"/>
    <property type="gene ID" value="G16400"/>
</dbReference>